<sequence>MNKNFTLNFINTPRIMNRYLLFALLINFSLVTAQTPCSGGMAGSYPCDGLTLQSYLSLSQLGASSGNDSWGWTDPLDQKEYAIVGLNNSTFFIDITDPVNPRRLGRLMTQTSNSAWRDVKVYNNHAFIVSEASGHGMQIFDLTTLRGLSTNPNRIFSNTAHYNGFGDAHNIIINEDTGIAYVLGANIYSGGPHFIDITTPASPVSLGGYSARGYTHDAQVVIYDGPDQDYQGREIFIGANEDEIVLLDVTNKASVTVISTITYPNFSYTHQGWFTEDKRFFILGDETDEQGYGFNTKTIVLNLDDLDNPNIAFNYYGPTAAIDHNGYVRGNRFYQASYGAGLRVIKLGDLDQGVSAMTEVDYFDTWPSSNSATFNGAWNVYPYFPSGNLIISNYNTGFFVVKDPNFDETDPTVVCQNITATLNKATGTVTINANDVDNGSTDNMGIVSMSLDGQTTFTCADVGSVFNVTLTVEDDYGNRSSCVAQVTVAAETTEFSGGSWSNGVPDIGSNAKIASDYDTGAGANTSFDACSCEIDAGRTLTIQANDYINIEKDITVNGNLIVKHQGSVVQSDATASVIKNGSIDVELTTPPLKNRDFMIMGSPMTTETRTGVFNGAYNVQAYTPANFIPHSGVPAGGTNFADDNFDDWNPASGTITPGEGFLVYPQAAYNDPAYNGPPPVSTLQFDMNYTLGTLNNGTVTRSIIFNGLGSNPDGTPNMLANPYASPIDASAFVNDNALVNEVYFWEHLTAPSAAIPGANTINVSMDDISMYNGTMGVPAANDPGTSTTPNGVISTGQGFSIKAFGAGTVSFTNSMRLTSGNTTLRNPEGLEKMILKVENTQFDVRSYAGIAFRPDGSAQLDANFDSNRLATIISLYSHLEDGTEQLGIQTRETFDAEIKIPMGFSSQVESETNYVISISSLEGSVLPGVTVYLIDHRENVITELSANDYEFTSGQGTFDGRFTLQFEQDGSLGSVANKLNSVVVYPNPADNIINISSPATYLKAIEVYDVRGRRLSEEIDDKQNSVSLSVTNLETGIYFVKVDTEVGSVTKKIIKK</sequence>
<evidence type="ECO:0000259" key="4">
    <source>
        <dbReference type="PROSITE" id="PS50825"/>
    </source>
</evidence>
<organism evidence="5 6">
    <name type="scientific">Pukyongia salina</name>
    <dbReference type="NCBI Taxonomy" id="2094025"/>
    <lineage>
        <taxon>Bacteria</taxon>
        <taxon>Pseudomonadati</taxon>
        <taxon>Bacteroidota</taxon>
        <taxon>Flavobacteriia</taxon>
        <taxon>Flavobacteriales</taxon>
        <taxon>Flavobacteriaceae</taxon>
        <taxon>Pukyongia</taxon>
    </lineage>
</organism>
<dbReference type="Pfam" id="PF18962">
    <property type="entry name" value="Por_Secre_tail"/>
    <property type="match status" value="1"/>
</dbReference>
<name>A0A2S0HU64_9FLAO</name>
<proteinExistence type="predicted"/>
<reference evidence="5 6" key="1">
    <citation type="submission" date="2018-02" db="EMBL/GenBank/DDBJ databases">
        <title>Genomic analysis of the strain RR4-38 isolated from a seawater recirculating aquaculture system.</title>
        <authorList>
            <person name="Kim Y.-S."/>
            <person name="Jang Y.H."/>
            <person name="Kim K.-H."/>
        </authorList>
    </citation>
    <scope>NUCLEOTIDE SEQUENCE [LARGE SCALE GENOMIC DNA]</scope>
    <source>
        <strain evidence="5 6">RR4-38</strain>
    </source>
</reference>
<dbReference type="NCBIfam" id="TIGR04312">
    <property type="entry name" value="choice_anch_B"/>
    <property type="match status" value="1"/>
</dbReference>
<dbReference type="EMBL" id="CP027062">
    <property type="protein sequence ID" value="AVI50180.1"/>
    <property type="molecule type" value="Genomic_DNA"/>
</dbReference>
<keyword evidence="1 3" id="KW-0732">Signal</keyword>
<dbReference type="GO" id="GO:0005576">
    <property type="term" value="C:extracellular region"/>
    <property type="evidence" value="ECO:0007669"/>
    <property type="project" value="TreeGrafter"/>
</dbReference>
<dbReference type="NCBIfam" id="TIGR04183">
    <property type="entry name" value="Por_Secre_tail"/>
    <property type="match status" value="1"/>
</dbReference>
<dbReference type="Proteomes" id="UP000238442">
    <property type="component" value="Chromosome"/>
</dbReference>
<evidence type="ECO:0000256" key="1">
    <source>
        <dbReference type="ARBA" id="ARBA00022729"/>
    </source>
</evidence>
<dbReference type="PANTHER" id="PTHR38787">
    <property type="entry name" value="REGULATORY P DOMAIN-CONTAINING PROTEIN"/>
    <property type="match status" value="1"/>
</dbReference>
<dbReference type="PANTHER" id="PTHR38787:SF3">
    <property type="entry name" value="REGULATORY P DOMAIN-CONTAINING PROTEIN"/>
    <property type="match status" value="1"/>
</dbReference>
<keyword evidence="2" id="KW-0677">Repeat</keyword>
<dbReference type="InterPro" id="IPR027589">
    <property type="entry name" value="Choice_anch_B"/>
</dbReference>
<feature type="signal peptide" evidence="3">
    <location>
        <begin position="1"/>
        <end position="33"/>
    </location>
</feature>
<accession>A0A2S0HU64</accession>
<feature type="chain" id="PRO_5015465587" description="HYR domain-containing protein" evidence="3">
    <location>
        <begin position="34"/>
        <end position="1056"/>
    </location>
</feature>
<dbReference type="KEGG" id="aue:C5O00_02945"/>
<dbReference type="InterPro" id="IPR026444">
    <property type="entry name" value="Secre_tail"/>
</dbReference>
<protein>
    <recommendedName>
        <fullName evidence="4">HYR domain-containing protein</fullName>
    </recommendedName>
</protein>
<keyword evidence="6" id="KW-1185">Reference proteome</keyword>
<gene>
    <name evidence="5" type="ORF">C5O00_02945</name>
</gene>
<evidence type="ECO:0000256" key="2">
    <source>
        <dbReference type="ARBA" id="ARBA00022737"/>
    </source>
</evidence>
<dbReference type="InterPro" id="IPR003410">
    <property type="entry name" value="HYR_dom"/>
</dbReference>
<dbReference type="AlphaFoldDB" id="A0A2S0HU64"/>
<evidence type="ECO:0000313" key="6">
    <source>
        <dbReference type="Proteomes" id="UP000238442"/>
    </source>
</evidence>
<evidence type="ECO:0000256" key="3">
    <source>
        <dbReference type="SAM" id="SignalP"/>
    </source>
</evidence>
<feature type="domain" description="HYR" evidence="4">
    <location>
        <begin position="406"/>
        <end position="490"/>
    </location>
</feature>
<evidence type="ECO:0000313" key="5">
    <source>
        <dbReference type="EMBL" id="AVI50180.1"/>
    </source>
</evidence>
<dbReference type="PROSITE" id="PS50825">
    <property type="entry name" value="HYR"/>
    <property type="match status" value="1"/>
</dbReference>